<dbReference type="PRINTS" id="PR00038">
    <property type="entry name" value="HTHLUXR"/>
</dbReference>
<dbReference type="PROSITE" id="PS50043">
    <property type="entry name" value="HTH_LUXR_2"/>
    <property type="match status" value="1"/>
</dbReference>
<feature type="region of interest" description="Disordered" evidence="5">
    <location>
        <begin position="1"/>
        <end position="23"/>
    </location>
</feature>
<keyword evidence="9" id="KW-1185">Reference proteome</keyword>
<dbReference type="Pfam" id="PF00196">
    <property type="entry name" value="GerE"/>
    <property type="match status" value="1"/>
</dbReference>
<dbReference type="CDD" id="cd06170">
    <property type="entry name" value="LuxR_C_like"/>
    <property type="match status" value="1"/>
</dbReference>
<feature type="domain" description="Response regulatory" evidence="7">
    <location>
        <begin position="24"/>
        <end position="138"/>
    </location>
</feature>
<feature type="domain" description="HTH luxR-type" evidence="6">
    <location>
        <begin position="154"/>
        <end position="219"/>
    </location>
</feature>
<protein>
    <submittedName>
        <fullName evidence="8">FixJ family two-component response regulator</fullName>
    </submittedName>
</protein>
<dbReference type="PROSITE" id="PS50110">
    <property type="entry name" value="RESPONSE_REGULATORY"/>
    <property type="match status" value="1"/>
</dbReference>
<evidence type="ECO:0000313" key="9">
    <source>
        <dbReference type="Proteomes" id="UP000781958"/>
    </source>
</evidence>
<dbReference type="RefSeq" id="WP_209771617.1">
    <property type="nucleotide sequence ID" value="NZ_JAGINP010000031.1"/>
</dbReference>
<proteinExistence type="predicted"/>
<feature type="compositionally biased region" description="Low complexity" evidence="5">
    <location>
        <begin position="12"/>
        <end position="23"/>
    </location>
</feature>
<feature type="modified residue" description="4-aspartylphosphate" evidence="4">
    <location>
        <position position="73"/>
    </location>
</feature>
<dbReference type="Gene3D" id="1.10.10.10">
    <property type="entry name" value="Winged helix-like DNA-binding domain superfamily/Winged helix DNA-binding domain"/>
    <property type="match status" value="1"/>
</dbReference>
<gene>
    <name evidence="8" type="ORF">J2851_006265</name>
</gene>
<dbReference type="InterPro" id="IPR000792">
    <property type="entry name" value="Tscrpt_reg_LuxR_C"/>
</dbReference>
<dbReference type="CDD" id="cd17537">
    <property type="entry name" value="REC_FixJ"/>
    <property type="match status" value="1"/>
</dbReference>
<dbReference type="InterPro" id="IPR001789">
    <property type="entry name" value="Sig_transdc_resp-reg_receiver"/>
</dbReference>
<keyword evidence="2" id="KW-0238">DNA-binding</keyword>
<dbReference type="PROSITE" id="PS00622">
    <property type="entry name" value="HTH_LUXR_1"/>
    <property type="match status" value="1"/>
</dbReference>
<dbReference type="EMBL" id="JAGINP010000031">
    <property type="protein sequence ID" value="MBP2296447.1"/>
    <property type="molecule type" value="Genomic_DNA"/>
</dbReference>
<accession>A0ABS4SV55</accession>
<dbReference type="SMART" id="SM00448">
    <property type="entry name" value="REC"/>
    <property type="match status" value="1"/>
</dbReference>
<dbReference type="InterPro" id="IPR011006">
    <property type="entry name" value="CheY-like_superfamily"/>
</dbReference>
<comment type="caution">
    <text evidence="8">The sequence shown here is derived from an EMBL/GenBank/DDBJ whole genome shotgun (WGS) entry which is preliminary data.</text>
</comment>
<dbReference type="InterPro" id="IPR036388">
    <property type="entry name" value="WH-like_DNA-bd_sf"/>
</dbReference>
<keyword evidence="1" id="KW-0805">Transcription regulation</keyword>
<organism evidence="8 9">
    <name type="scientific">Azospirillum rugosum</name>
    <dbReference type="NCBI Taxonomy" id="416170"/>
    <lineage>
        <taxon>Bacteria</taxon>
        <taxon>Pseudomonadati</taxon>
        <taxon>Pseudomonadota</taxon>
        <taxon>Alphaproteobacteria</taxon>
        <taxon>Rhodospirillales</taxon>
        <taxon>Azospirillaceae</taxon>
        <taxon>Azospirillum</taxon>
    </lineage>
</organism>
<evidence type="ECO:0000256" key="2">
    <source>
        <dbReference type="ARBA" id="ARBA00023125"/>
    </source>
</evidence>
<evidence type="ECO:0000313" key="8">
    <source>
        <dbReference type="EMBL" id="MBP2296447.1"/>
    </source>
</evidence>
<keyword evidence="3" id="KW-0804">Transcription</keyword>
<reference evidence="8 9" key="1">
    <citation type="submission" date="2021-03" db="EMBL/GenBank/DDBJ databases">
        <title>Genomic Encyclopedia of Type Strains, Phase III (KMG-III): the genomes of soil and plant-associated and newly described type strains.</title>
        <authorList>
            <person name="Whitman W."/>
        </authorList>
    </citation>
    <scope>NUCLEOTIDE SEQUENCE [LARGE SCALE GENOMIC DNA]</scope>
    <source>
        <strain evidence="8 9">IMMIB AFH-6</strain>
    </source>
</reference>
<name>A0ABS4SV55_9PROT</name>
<sequence>MASTIPYGASNDGSGDTPGDDTPTVFVVDDDPEVRGALSSLFRSVGLRAVVFASPGEFLAHGRSPSPCCLVLDVRLQGIDGIDFQTQLASSDRPIPVVLMTGHGDIPMTVRGMKAGAVDFLPKPFREEDMLAAVGEAIRTDRGRRQQEDESDRLRATYETLTAREREVMGLVAAGLMNKQVAGKLNISEITVKIHRGNVMKKMGAQSLADLVRMAETLQVRVASVGRYQTCV</sequence>
<evidence type="ECO:0000259" key="7">
    <source>
        <dbReference type="PROSITE" id="PS50110"/>
    </source>
</evidence>
<dbReference type="PANTHER" id="PTHR44688:SF16">
    <property type="entry name" value="DNA-BINDING TRANSCRIPTIONAL ACTIVATOR DEVR_DOSR"/>
    <property type="match status" value="1"/>
</dbReference>
<evidence type="ECO:0000256" key="5">
    <source>
        <dbReference type="SAM" id="MobiDB-lite"/>
    </source>
</evidence>
<evidence type="ECO:0000256" key="4">
    <source>
        <dbReference type="PROSITE-ProRule" id="PRU00169"/>
    </source>
</evidence>
<dbReference type="Proteomes" id="UP000781958">
    <property type="component" value="Unassembled WGS sequence"/>
</dbReference>
<dbReference type="Gene3D" id="3.40.50.2300">
    <property type="match status" value="1"/>
</dbReference>
<dbReference type="PANTHER" id="PTHR44688">
    <property type="entry name" value="DNA-BINDING TRANSCRIPTIONAL ACTIVATOR DEVR_DOSR"/>
    <property type="match status" value="1"/>
</dbReference>
<evidence type="ECO:0000256" key="3">
    <source>
        <dbReference type="ARBA" id="ARBA00023163"/>
    </source>
</evidence>
<dbReference type="Pfam" id="PF00072">
    <property type="entry name" value="Response_reg"/>
    <property type="match status" value="1"/>
</dbReference>
<keyword evidence="4" id="KW-0597">Phosphoprotein</keyword>
<evidence type="ECO:0000259" key="6">
    <source>
        <dbReference type="PROSITE" id="PS50043"/>
    </source>
</evidence>
<evidence type="ECO:0000256" key="1">
    <source>
        <dbReference type="ARBA" id="ARBA00023015"/>
    </source>
</evidence>
<dbReference type="SMART" id="SM00421">
    <property type="entry name" value="HTH_LUXR"/>
    <property type="match status" value="1"/>
</dbReference>
<dbReference type="SUPFAM" id="SSF52172">
    <property type="entry name" value="CheY-like"/>
    <property type="match status" value="1"/>
</dbReference>